<name>A0A9R0ECE7_SPOFR</name>
<organism evidence="1 2">
    <name type="scientific">Spodoptera frugiperda</name>
    <name type="common">Fall armyworm</name>
    <dbReference type="NCBI Taxonomy" id="7108"/>
    <lineage>
        <taxon>Eukaryota</taxon>
        <taxon>Metazoa</taxon>
        <taxon>Ecdysozoa</taxon>
        <taxon>Arthropoda</taxon>
        <taxon>Hexapoda</taxon>
        <taxon>Insecta</taxon>
        <taxon>Pterygota</taxon>
        <taxon>Neoptera</taxon>
        <taxon>Endopterygota</taxon>
        <taxon>Lepidoptera</taxon>
        <taxon>Glossata</taxon>
        <taxon>Ditrysia</taxon>
        <taxon>Noctuoidea</taxon>
        <taxon>Noctuidae</taxon>
        <taxon>Amphipyrinae</taxon>
        <taxon>Spodoptera</taxon>
    </lineage>
</organism>
<reference evidence="2" key="1">
    <citation type="submission" date="2025-08" db="UniProtKB">
        <authorList>
            <consortium name="RefSeq"/>
        </authorList>
    </citation>
    <scope>IDENTIFICATION</scope>
    <source>
        <tissue evidence="2">Whole larval tissue</tissue>
    </source>
</reference>
<sequence length="407" mass="47640">MIFQGIEFCNNPDPPYEKQKKVDVHIVAVNNSDNFYYNANFSVFENLAGYSWRFKNGYEKGGRIIYENDFKGLSCRSFLPKVIYGISSLKFNSKTCEIFPGNYSFHKLENVLKHCSAHMFADDLCALRAGTDIAETCRLVQQDVDAVVKWSHDNGIVLNSEKTQYLIIHSPYSPLKETPLPIYTHTFDCIHRNTVNCSCKPIQRVNCVTYLGVKVDEHFSWIDHVNYLCNKLRTILSKFYHLSYRVPSSTLRVLYKCMVESVMDYALDCYGLTFKTHMEKLEKLQIRFLKLLVDKKTKNKYKKDYYKLFKICKVLPISLKHKYILATNNHSKHEHNSPLTIVCNKNNTRSMSSGKYEVPRVNNVYGDRSLKKRIPYLLNHLPNEIREEKSKNRFKFKLKKYLFSTLP</sequence>
<dbReference type="RefSeq" id="XP_050562628.1">
    <property type="nucleotide sequence ID" value="XM_050706671.1"/>
</dbReference>
<gene>
    <name evidence="2" type="primary">LOC126912765</name>
</gene>
<evidence type="ECO:0000313" key="1">
    <source>
        <dbReference type="Proteomes" id="UP000829999"/>
    </source>
</evidence>
<dbReference type="AlphaFoldDB" id="A0A9R0ECE7"/>
<dbReference type="OrthoDB" id="7237208at2759"/>
<accession>A0A9R0ECE7</accession>
<dbReference type="Proteomes" id="UP000829999">
    <property type="component" value="Chromosome 29"/>
</dbReference>
<dbReference type="PANTHER" id="PTHR33332">
    <property type="entry name" value="REVERSE TRANSCRIPTASE DOMAIN-CONTAINING PROTEIN"/>
    <property type="match status" value="1"/>
</dbReference>
<protein>
    <submittedName>
        <fullName evidence="2">Uncharacterized protein LOC126912765</fullName>
    </submittedName>
</protein>
<evidence type="ECO:0000313" key="2">
    <source>
        <dbReference type="RefSeq" id="XP_050562628.1"/>
    </source>
</evidence>
<proteinExistence type="predicted"/>
<keyword evidence="1" id="KW-1185">Reference proteome</keyword>
<dbReference type="GeneID" id="126912765"/>